<dbReference type="OrthoDB" id="10669920at2759"/>
<dbReference type="VEuPathDB" id="TriTrypDB:LpyrH10_02_2630"/>
<reference evidence="2 3" key="1">
    <citation type="submission" date="2015-07" db="EMBL/GenBank/DDBJ databases">
        <title>High-quality genome of monoxenous trypanosomatid Leptomonas pyrrhocoris.</title>
        <authorList>
            <person name="Flegontov P."/>
            <person name="Butenko A."/>
            <person name="Firsov S."/>
            <person name="Vlcek C."/>
            <person name="Logacheva M.D."/>
            <person name="Field M."/>
            <person name="Filatov D."/>
            <person name="Flegontova O."/>
            <person name="Gerasimov E."/>
            <person name="Jackson A.P."/>
            <person name="Kelly S."/>
            <person name="Opperdoes F."/>
            <person name="O'Reilly A."/>
            <person name="Votypka J."/>
            <person name="Yurchenko V."/>
            <person name="Lukes J."/>
        </authorList>
    </citation>
    <scope>NUCLEOTIDE SEQUENCE [LARGE SCALE GENOMIC DNA]</scope>
    <source>
        <strain evidence="2">H10</strain>
    </source>
</reference>
<feature type="compositionally biased region" description="Acidic residues" evidence="1">
    <location>
        <begin position="40"/>
        <end position="52"/>
    </location>
</feature>
<feature type="compositionally biased region" description="Acidic residues" evidence="1">
    <location>
        <begin position="208"/>
        <end position="217"/>
    </location>
</feature>
<accession>A0A0M9G8R4</accession>
<dbReference type="OMA" id="QMIEMNA"/>
<feature type="compositionally biased region" description="Low complexity" evidence="1">
    <location>
        <begin position="127"/>
        <end position="143"/>
    </location>
</feature>
<feature type="region of interest" description="Disordered" evidence="1">
    <location>
        <begin position="13"/>
        <end position="52"/>
    </location>
</feature>
<dbReference type="AlphaFoldDB" id="A0A0M9G8R4"/>
<sequence length="217" mass="22107">MILGVQMMEMDVSAPRTTVTASHQSLGAPRMASTGNDDKWGDDDDNDGFEEVDMTPAPAYRALNAHGSPWGTVSVGGHGINSAVGASSVAGATHTPVSVSRDPRSAAKKKTPPNTPLAHRGSGGGPAVSVVATTPTPVRRPGGMSLRKKSPPVRSTPAGEGGSGGGVTPSMLGVRPGAASGMKPLHLSTVSSSPSSIAKPPGHQVKMDDDDKWDDDW</sequence>
<dbReference type="RefSeq" id="XP_015663248.1">
    <property type="nucleotide sequence ID" value="XM_015797728.1"/>
</dbReference>
<evidence type="ECO:0000313" key="3">
    <source>
        <dbReference type="Proteomes" id="UP000037923"/>
    </source>
</evidence>
<dbReference type="GeneID" id="26901584"/>
<protein>
    <submittedName>
        <fullName evidence="2">Uncharacterized protein</fullName>
    </submittedName>
</protein>
<proteinExistence type="predicted"/>
<evidence type="ECO:0000256" key="1">
    <source>
        <dbReference type="SAM" id="MobiDB-lite"/>
    </source>
</evidence>
<organism evidence="2 3">
    <name type="scientific">Leptomonas pyrrhocoris</name>
    <name type="common">Firebug parasite</name>
    <dbReference type="NCBI Taxonomy" id="157538"/>
    <lineage>
        <taxon>Eukaryota</taxon>
        <taxon>Discoba</taxon>
        <taxon>Euglenozoa</taxon>
        <taxon>Kinetoplastea</taxon>
        <taxon>Metakinetoplastina</taxon>
        <taxon>Trypanosomatida</taxon>
        <taxon>Trypanosomatidae</taxon>
        <taxon>Leishmaniinae</taxon>
        <taxon>Leptomonas</taxon>
    </lineage>
</organism>
<name>A0A0M9G8R4_LEPPY</name>
<gene>
    <name evidence="2" type="ORF">ABB37_01289</name>
</gene>
<feature type="compositionally biased region" description="Polar residues" evidence="1">
    <location>
        <begin position="15"/>
        <end position="25"/>
    </location>
</feature>
<evidence type="ECO:0000313" key="2">
    <source>
        <dbReference type="EMBL" id="KPA84809.1"/>
    </source>
</evidence>
<comment type="caution">
    <text evidence="2">The sequence shown here is derived from an EMBL/GenBank/DDBJ whole genome shotgun (WGS) entry which is preliminary data.</text>
</comment>
<dbReference type="EMBL" id="LGTL01000002">
    <property type="protein sequence ID" value="KPA84809.1"/>
    <property type="molecule type" value="Genomic_DNA"/>
</dbReference>
<feature type="region of interest" description="Disordered" evidence="1">
    <location>
        <begin position="91"/>
        <end position="217"/>
    </location>
</feature>
<dbReference type="Proteomes" id="UP000037923">
    <property type="component" value="Unassembled WGS sequence"/>
</dbReference>
<keyword evidence="3" id="KW-1185">Reference proteome</keyword>